<dbReference type="InterPro" id="IPR002104">
    <property type="entry name" value="Integrase_catalytic"/>
</dbReference>
<evidence type="ECO:0000259" key="6">
    <source>
        <dbReference type="PROSITE" id="PS51898"/>
    </source>
</evidence>
<dbReference type="Pfam" id="PF00589">
    <property type="entry name" value="Phage_integrase"/>
    <property type="match status" value="1"/>
</dbReference>
<dbReference type="InterPro" id="IPR004107">
    <property type="entry name" value="Integrase_SAM-like_N"/>
</dbReference>
<dbReference type="GO" id="GO:0015074">
    <property type="term" value="P:DNA integration"/>
    <property type="evidence" value="ECO:0007669"/>
    <property type="project" value="UniProtKB-KW"/>
</dbReference>
<dbReference type="InterPro" id="IPR044068">
    <property type="entry name" value="CB"/>
</dbReference>
<comment type="caution">
    <text evidence="8">The sequence shown here is derived from an EMBL/GenBank/DDBJ whole genome shotgun (WGS) entry which is preliminary data.</text>
</comment>
<keyword evidence="2" id="KW-0229">DNA integration</keyword>
<dbReference type="RefSeq" id="WP_014469471.1">
    <property type="nucleotide sequence ID" value="NZ_JAIW01000045.1"/>
</dbReference>
<name>A0A0G9KZ57_9BACT</name>
<dbReference type="AlphaFoldDB" id="A0A0G9KZ57"/>
<evidence type="ECO:0000256" key="2">
    <source>
        <dbReference type="ARBA" id="ARBA00022908"/>
    </source>
</evidence>
<dbReference type="PANTHER" id="PTHR30349:SF41">
    <property type="entry name" value="INTEGRASE_RECOMBINASE PROTEIN MJ0367-RELATED"/>
    <property type="match status" value="1"/>
</dbReference>
<keyword evidence="3 5" id="KW-0238">DNA-binding</keyword>
<feature type="domain" description="Core-binding (CB)" evidence="7">
    <location>
        <begin position="1"/>
        <end position="86"/>
    </location>
</feature>
<dbReference type="PATRIC" id="fig|1447263.3.peg.1270"/>
<dbReference type="PROSITE" id="PS51898">
    <property type="entry name" value="TYR_RECOMBINASE"/>
    <property type="match status" value="1"/>
</dbReference>
<proteinExistence type="inferred from homology"/>
<accession>A0A0G9KZ57</accession>
<dbReference type="EMBL" id="JAIW01000045">
    <property type="protein sequence ID" value="KLE09453.1"/>
    <property type="molecule type" value="Genomic_DNA"/>
</dbReference>
<gene>
    <name evidence="8" type="ORF">AF80_06500</name>
</gene>
<evidence type="ECO:0000256" key="4">
    <source>
        <dbReference type="ARBA" id="ARBA00023172"/>
    </source>
</evidence>
<evidence type="ECO:0000256" key="1">
    <source>
        <dbReference type="ARBA" id="ARBA00008857"/>
    </source>
</evidence>
<reference evidence="8 9" key="1">
    <citation type="submission" date="2014-01" db="EMBL/GenBank/DDBJ databases">
        <title>Development of a Comparative Genomic Fingerprinting Assay for High Resolution Genotyping of Arcobacter butzleri.</title>
        <authorList>
            <person name="Webb A.L."/>
            <person name="Inglis G.D."/>
            <person name="Kruczkiewicz P."/>
            <person name="Selinger L.B."/>
            <person name="Taboada E.N."/>
        </authorList>
    </citation>
    <scope>NUCLEOTIDE SEQUENCE [LARGE SCALE GENOMIC DNA]</scope>
    <source>
        <strain evidence="8 9">L355</strain>
    </source>
</reference>
<dbReference type="InterPro" id="IPR011010">
    <property type="entry name" value="DNA_brk_join_enz"/>
</dbReference>
<dbReference type="Pfam" id="PF02899">
    <property type="entry name" value="Phage_int_SAM_1"/>
    <property type="match status" value="1"/>
</dbReference>
<dbReference type="InterPro" id="IPR013762">
    <property type="entry name" value="Integrase-like_cat_sf"/>
</dbReference>
<evidence type="ECO:0000313" key="8">
    <source>
        <dbReference type="EMBL" id="KLE09453.1"/>
    </source>
</evidence>
<dbReference type="Gene3D" id="1.10.150.130">
    <property type="match status" value="1"/>
</dbReference>
<keyword evidence="4" id="KW-0233">DNA recombination</keyword>
<comment type="similarity">
    <text evidence="1">Belongs to the 'phage' integrase family.</text>
</comment>
<dbReference type="SUPFAM" id="SSF56349">
    <property type="entry name" value="DNA breaking-rejoining enzymes"/>
    <property type="match status" value="1"/>
</dbReference>
<evidence type="ECO:0000259" key="7">
    <source>
        <dbReference type="PROSITE" id="PS51900"/>
    </source>
</evidence>
<dbReference type="PROSITE" id="PS51900">
    <property type="entry name" value="CB"/>
    <property type="match status" value="1"/>
</dbReference>
<evidence type="ECO:0000313" key="9">
    <source>
        <dbReference type="Proteomes" id="UP000035154"/>
    </source>
</evidence>
<dbReference type="InterPro" id="IPR050090">
    <property type="entry name" value="Tyrosine_recombinase_XerCD"/>
</dbReference>
<sequence length="311" mass="36988">MKLQKAIKLFESHCIYEKNLSSKTIKAYNIDLKQFTEYRDSKSYSLELFDKFYIKDYIKYLFEQGLEAKSVKRKSGTLKTFFNFLEFEEFIEISPFKKMQLSIKLPKRLPKTIDKKDLQRFFKFMYTYKEKIKDKNSYTYCSIVRDIAAIELLFATGMRVSELCHLKPEDINIQRGIVTIFGKGAKERAIQICDPDVKQSLIEYYKLFNQKIHEKNFFFINRLNNMFSEDSVRHMIKKYQLLSGIRKHVTPHQFRHTLATGLLEENVDIRYIQTILGHSSILTTQIYTAVNSKHQKKILSTRHPRKNLNVH</sequence>
<dbReference type="InterPro" id="IPR010998">
    <property type="entry name" value="Integrase_recombinase_N"/>
</dbReference>
<dbReference type="PANTHER" id="PTHR30349">
    <property type="entry name" value="PHAGE INTEGRASE-RELATED"/>
    <property type="match status" value="1"/>
</dbReference>
<evidence type="ECO:0000256" key="5">
    <source>
        <dbReference type="PROSITE-ProRule" id="PRU01248"/>
    </source>
</evidence>
<protein>
    <submittedName>
        <fullName evidence="8">Integrase</fullName>
    </submittedName>
</protein>
<dbReference type="GO" id="GO:0003677">
    <property type="term" value="F:DNA binding"/>
    <property type="evidence" value="ECO:0007669"/>
    <property type="project" value="UniProtKB-UniRule"/>
</dbReference>
<feature type="domain" description="Tyr recombinase" evidence="6">
    <location>
        <begin position="108"/>
        <end position="300"/>
    </location>
</feature>
<dbReference type="Gene3D" id="1.10.443.10">
    <property type="entry name" value="Intergrase catalytic core"/>
    <property type="match status" value="1"/>
</dbReference>
<organism evidence="8 9">
    <name type="scientific">Aliarcobacter butzleri L355</name>
    <dbReference type="NCBI Taxonomy" id="1447263"/>
    <lineage>
        <taxon>Bacteria</taxon>
        <taxon>Pseudomonadati</taxon>
        <taxon>Campylobacterota</taxon>
        <taxon>Epsilonproteobacteria</taxon>
        <taxon>Campylobacterales</taxon>
        <taxon>Arcobacteraceae</taxon>
        <taxon>Aliarcobacter</taxon>
    </lineage>
</organism>
<dbReference type="Proteomes" id="UP000035154">
    <property type="component" value="Unassembled WGS sequence"/>
</dbReference>
<evidence type="ECO:0000256" key="3">
    <source>
        <dbReference type="ARBA" id="ARBA00023125"/>
    </source>
</evidence>
<dbReference type="GO" id="GO:0006310">
    <property type="term" value="P:DNA recombination"/>
    <property type="evidence" value="ECO:0007669"/>
    <property type="project" value="UniProtKB-KW"/>
</dbReference>